<dbReference type="Gene3D" id="3.30.565.10">
    <property type="entry name" value="Histidine kinase-like ATPase, C-terminal domain"/>
    <property type="match status" value="1"/>
</dbReference>
<dbReference type="Pfam" id="PF06580">
    <property type="entry name" value="His_kinase"/>
    <property type="match status" value="1"/>
</dbReference>
<dbReference type="SMART" id="SM00387">
    <property type="entry name" value="HATPase_c"/>
    <property type="match status" value="1"/>
</dbReference>
<dbReference type="RefSeq" id="WP_090392885.1">
    <property type="nucleotide sequence ID" value="NZ_FMZO01000020.1"/>
</dbReference>
<dbReference type="AlphaFoldDB" id="A0A1G7A3C4"/>
<organism evidence="3 4">
    <name type="scientific">Niabella drilacis (strain DSM 25811 / CCM 8410 / CCUG 62505 / LMG 26954 / E90)</name>
    <dbReference type="NCBI Taxonomy" id="1285928"/>
    <lineage>
        <taxon>Bacteria</taxon>
        <taxon>Pseudomonadati</taxon>
        <taxon>Bacteroidota</taxon>
        <taxon>Chitinophagia</taxon>
        <taxon>Chitinophagales</taxon>
        <taxon>Chitinophagaceae</taxon>
        <taxon>Niabella</taxon>
    </lineage>
</organism>
<keyword evidence="1" id="KW-0812">Transmembrane</keyword>
<sequence>MNRMASGISPAQHRLSILVLLSLFLCFTADAQTKYGSRMLFFNDSTAIFIGNNYIRNNDNIQYQPFDVKMPFRDFYFTIYGSRVMITTYNMQDLLKKGGYTTQSAIRDTVKADIPYFNLATLEYHLDKKGTADTQWKPVLSSNAYPDTVVRSIHARKTIFYRSGYLLCDDSLANGETITLSFRQRNDNTAFLKIHLTKKSALESPPCLMGVLENHNKNTGLVPFIRQALEQYQSWNTKFYEDRPGQSDTGNITLLPDTKAAYYFRERDDIANDSIFEYRLLTGNDQTAPWKKSDHIIFITQLKAGRQYELQVRYADKPQYIYTKKFHTARLWYQALWFKGGIAAFSLLALLLLLSYAKQKRQQRLQREQSNKIKMLYAQLNPHFIFNALGSIQGLLNNSRIEEANQYLSGFGSLLRATFDGTNKRYITLEAELKNLKIYTNLEQLRQFFRYTTTFDPGIAPQEIEMLPLLFQPLIENAVKHGHKNDSGTLVVTLSVKRQKNNIRILVEDNGCGFDTSRPHAGNGLRLVRERISLFNNTSAIRKIKFHIKSGAGGTSVILEFVNWIENDQDTYNRR</sequence>
<keyword evidence="3" id="KW-0418">Kinase</keyword>
<keyword evidence="3" id="KW-0808">Transferase</keyword>
<reference evidence="4" key="1">
    <citation type="submission" date="2016-10" db="EMBL/GenBank/DDBJ databases">
        <authorList>
            <person name="Varghese N."/>
            <person name="Submissions S."/>
        </authorList>
    </citation>
    <scope>NUCLEOTIDE SEQUENCE [LARGE SCALE GENOMIC DNA]</scope>
    <source>
        <strain evidence="4">DSM 25811 / CCM 8410 / LMG 26954 / E90</strain>
    </source>
</reference>
<gene>
    <name evidence="3" type="ORF">SAMN04487894_12040</name>
</gene>
<accession>A0A1G7A3C4</accession>
<dbReference type="GO" id="GO:0000155">
    <property type="term" value="F:phosphorelay sensor kinase activity"/>
    <property type="evidence" value="ECO:0007669"/>
    <property type="project" value="InterPro"/>
</dbReference>
<protein>
    <submittedName>
        <fullName evidence="3">Histidine kinase</fullName>
    </submittedName>
</protein>
<dbReference type="InterPro" id="IPR050640">
    <property type="entry name" value="Bact_2-comp_sensor_kinase"/>
</dbReference>
<keyword evidence="1" id="KW-0472">Membrane</keyword>
<feature type="transmembrane region" description="Helical" evidence="1">
    <location>
        <begin position="336"/>
        <end position="357"/>
    </location>
</feature>
<dbReference type="SUPFAM" id="SSF55874">
    <property type="entry name" value="ATPase domain of HSP90 chaperone/DNA topoisomerase II/histidine kinase"/>
    <property type="match status" value="1"/>
</dbReference>
<dbReference type="InterPro" id="IPR003594">
    <property type="entry name" value="HATPase_dom"/>
</dbReference>
<dbReference type="InterPro" id="IPR036890">
    <property type="entry name" value="HATPase_C_sf"/>
</dbReference>
<dbReference type="Proteomes" id="UP000198757">
    <property type="component" value="Unassembled WGS sequence"/>
</dbReference>
<dbReference type="GO" id="GO:0016020">
    <property type="term" value="C:membrane"/>
    <property type="evidence" value="ECO:0007669"/>
    <property type="project" value="InterPro"/>
</dbReference>
<evidence type="ECO:0000259" key="2">
    <source>
        <dbReference type="SMART" id="SM00387"/>
    </source>
</evidence>
<proteinExistence type="predicted"/>
<evidence type="ECO:0000256" key="1">
    <source>
        <dbReference type="SAM" id="Phobius"/>
    </source>
</evidence>
<keyword evidence="1" id="KW-1133">Transmembrane helix</keyword>
<evidence type="ECO:0000313" key="4">
    <source>
        <dbReference type="Proteomes" id="UP000198757"/>
    </source>
</evidence>
<feature type="domain" description="Histidine kinase/HSP90-like ATPase" evidence="2">
    <location>
        <begin position="462"/>
        <end position="565"/>
    </location>
</feature>
<dbReference type="InterPro" id="IPR010559">
    <property type="entry name" value="Sig_transdc_His_kin_internal"/>
</dbReference>
<name>A0A1G7A3C4_NIADE</name>
<dbReference type="OrthoDB" id="9809670at2"/>
<dbReference type="PANTHER" id="PTHR34220:SF7">
    <property type="entry name" value="SENSOR HISTIDINE KINASE YPDA"/>
    <property type="match status" value="1"/>
</dbReference>
<dbReference type="Pfam" id="PF02518">
    <property type="entry name" value="HATPase_c"/>
    <property type="match status" value="1"/>
</dbReference>
<dbReference type="EMBL" id="FMZO01000020">
    <property type="protein sequence ID" value="SDE08396.1"/>
    <property type="molecule type" value="Genomic_DNA"/>
</dbReference>
<keyword evidence="4" id="KW-1185">Reference proteome</keyword>
<dbReference type="PANTHER" id="PTHR34220">
    <property type="entry name" value="SENSOR HISTIDINE KINASE YPDA"/>
    <property type="match status" value="1"/>
</dbReference>
<evidence type="ECO:0000313" key="3">
    <source>
        <dbReference type="EMBL" id="SDE08396.1"/>
    </source>
</evidence>
<dbReference type="STRING" id="1285928.SAMN04487894_12040"/>